<evidence type="ECO:0000313" key="3">
    <source>
        <dbReference type="Proteomes" id="UP000007431"/>
    </source>
</evidence>
<evidence type="ECO:0000313" key="2">
    <source>
        <dbReference type="EMBL" id="EFI96506.1"/>
    </source>
</evidence>
<gene>
    <name evidence="2" type="ORF">SCHCODRAFT_85398</name>
</gene>
<feature type="compositionally biased region" description="Basic and acidic residues" evidence="1">
    <location>
        <begin position="61"/>
        <end position="89"/>
    </location>
</feature>
<feature type="compositionally biased region" description="Low complexity" evidence="1">
    <location>
        <begin position="206"/>
        <end position="218"/>
    </location>
</feature>
<reference evidence="2 3" key="1">
    <citation type="journal article" date="2010" name="Nat. Biotechnol.">
        <title>Genome sequence of the model mushroom Schizophyllum commune.</title>
        <authorList>
            <person name="Ohm R.A."/>
            <person name="de Jong J.F."/>
            <person name="Lugones L.G."/>
            <person name="Aerts A."/>
            <person name="Kothe E."/>
            <person name="Stajich J.E."/>
            <person name="de Vries R.P."/>
            <person name="Record E."/>
            <person name="Levasseur A."/>
            <person name="Baker S.E."/>
            <person name="Bartholomew K.A."/>
            <person name="Coutinho P.M."/>
            <person name="Erdmann S."/>
            <person name="Fowler T.J."/>
            <person name="Gathman A.C."/>
            <person name="Lombard V."/>
            <person name="Henrissat B."/>
            <person name="Knabe N."/>
            <person name="Kuees U."/>
            <person name="Lilly W.W."/>
            <person name="Lindquist E."/>
            <person name="Lucas S."/>
            <person name="Magnuson J.K."/>
            <person name="Piumi F."/>
            <person name="Raudaskoski M."/>
            <person name="Salamov A."/>
            <person name="Schmutz J."/>
            <person name="Schwarze F.W.M.R."/>
            <person name="vanKuyk P.A."/>
            <person name="Horton J.S."/>
            <person name="Grigoriev I.V."/>
            <person name="Woesten H.A.B."/>
        </authorList>
    </citation>
    <scope>NUCLEOTIDE SEQUENCE [LARGE SCALE GENOMIC DNA]</scope>
    <source>
        <strain evidence="3">H4-8 / FGSC 9210</strain>
    </source>
</reference>
<sequence length="260" mass="27555">MREYERALEETLQARRELKRVSKMARWWKRRAGEKGWGEKKRETAAVQEANADRTSAAEGQGERSTERKIAAGRVSCEEREPAEERATTEGRGSSVALADAETGFDHLGEKRTSLFGLLQAAQADGKAKSETAAHKKSFNKPPGGAPTNRSASAPSAIPARTSRLPTLAGRRASNASIGRRGSASSVGSASFVRRGSVDSLEQTASSPTRSGSSSPSTLDPVTPVRTSSLPGTGIQKPAAMFKSPDSIVGGLILLRCMCG</sequence>
<keyword evidence="3" id="KW-1185">Reference proteome</keyword>
<feature type="region of interest" description="Disordered" evidence="1">
    <location>
        <begin position="32"/>
        <end position="97"/>
    </location>
</feature>
<dbReference type="EMBL" id="GL377307">
    <property type="protein sequence ID" value="EFI96506.1"/>
    <property type="molecule type" value="Genomic_DNA"/>
</dbReference>
<accession>D8Q7X8</accession>
<proteinExistence type="predicted"/>
<evidence type="ECO:0000256" key="1">
    <source>
        <dbReference type="SAM" id="MobiDB-lite"/>
    </source>
</evidence>
<dbReference type="Proteomes" id="UP000007431">
    <property type="component" value="Unassembled WGS sequence"/>
</dbReference>
<dbReference type="AlphaFoldDB" id="D8Q7X8"/>
<dbReference type="HOGENOM" id="CLU_1070213_0_0_1"/>
<dbReference type="InParanoid" id="D8Q7X8"/>
<protein>
    <submittedName>
        <fullName evidence="2">Expressed protein</fullName>
    </submittedName>
</protein>
<organism evidence="3">
    <name type="scientific">Schizophyllum commune (strain H4-8 / FGSC 9210)</name>
    <name type="common">Split gill fungus</name>
    <dbReference type="NCBI Taxonomy" id="578458"/>
    <lineage>
        <taxon>Eukaryota</taxon>
        <taxon>Fungi</taxon>
        <taxon>Dikarya</taxon>
        <taxon>Basidiomycota</taxon>
        <taxon>Agaricomycotina</taxon>
        <taxon>Agaricomycetes</taxon>
        <taxon>Agaricomycetidae</taxon>
        <taxon>Agaricales</taxon>
        <taxon>Schizophyllaceae</taxon>
        <taxon>Schizophyllum</taxon>
    </lineage>
</organism>
<feature type="region of interest" description="Disordered" evidence="1">
    <location>
        <begin position="127"/>
        <end position="240"/>
    </location>
</feature>
<dbReference type="VEuPathDB" id="FungiDB:SCHCODRAFT_02689515"/>
<feature type="compositionally biased region" description="Low complexity" evidence="1">
    <location>
        <begin position="150"/>
        <end position="195"/>
    </location>
</feature>
<feature type="compositionally biased region" description="Basic and acidic residues" evidence="1">
    <location>
        <begin position="32"/>
        <end position="44"/>
    </location>
</feature>
<name>D8Q7X8_SCHCM</name>